<gene>
    <name evidence="2" type="ORF">PEDI_39880</name>
</gene>
<feature type="signal peptide" evidence="1">
    <location>
        <begin position="1"/>
        <end position="21"/>
    </location>
</feature>
<dbReference type="Proteomes" id="UP001310022">
    <property type="component" value="Unassembled WGS sequence"/>
</dbReference>
<evidence type="ECO:0000256" key="1">
    <source>
        <dbReference type="SAM" id="SignalP"/>
    </source>
</evidence>
<evidence type="ECO:0000313" key="2">
    <source>
        <dbReference type="EMBL" id="GJM63436.1"/>
    </source>
</evidence>
<reference evidence="2 3" key="1">
    <citation type="submission" date="2021-12" db="EMBL/GenBank/DDBJ databases">
        <title>Genome sequencing of bacteria with rrn-lacking chromosome and rrn-plasmid.</title>
        <authorList>
            <person name="Anda M."/>
            <person name="Iwasaki W."/>
        </authorList>
    </citation>
    <scope>NUCLEOTIDE SEQUENCE [LARGE SCALE GENOMIC DNA]</scope>
    <source>
        <strain evidence="2 3">NBRC 15940</strain>
    </source>
</reference>
<dbReference type="AlphaFoldDB" id="A0AAN4W2D9"/>
<organism evidence="2 3">
    <name type="scientific">Persicobacter diffluens</name>
    <dbReference type="NCBI Taxonomy" id="981"/>
    <lineage>
        <taxon>Bacteria</taxon>
        <taxon>Pseudomonadati</taxon>
        <taxon>Bacteroidota</taxon>
        <taxon>Cytophagia</taxon>
        <taxon>Cytophagales</taxon>
        <taxon>Persicobacteraceae</taxon>
        <taxon>Persicobacter</taxon>
    </lineage>
</organism>
<dbReference type="RefSeq" id="WP_060689282.1">
    <property type="nucleotide sequence ID" value="NZ_BQKE01000003.1"/>
</dbReference>
<name>A0AAN4W2D9_9BACT</name>
<sequence>MKRRYLAIALLTLAFPLAGNAQSNHASISKLQPNFSGETSQGNKYQVYVFQHRKSWSLLIDYGQEDIQSFGYDLKSDQISQNSELFTENLLAVVSTEMIKAKTFKKGRLISDMPINGKYKMKGTGKDVYESMVFLESGKKPTPWIVKAGATLLKPFTFLFESKLKKVDSTIQNSIKDTKDLLLLSKS</sequence>
<keyword evidence="1" id="KW-0732">Signal</keyword>
<keyword evidence="3" id="KW-1185">Reference proteome</keyword>
<accession>A0AAN4W2D9</accession>
<dbReference type="EMBL" id="BQKE01000003">
    <property type="protein sequence ID" value="GJM63436.1"/>
    <property type="molecule type" value="Genomic_DNA"/>
</dbReference>
<proteinExistence type="predicted"/>
<protein>
    <recommendedName>
        <fullName evidence="4">Ribosome association toxin RatA</fullName>
    </recommendedName>
</protein>
<evidence type="ECO:0000313" key="3">
    <source>
        <dbReference type="Proteomes" id="UP001310022"/>
    </source>
</evidence>
<comment type="caution">
    <text evidence="2">The sequence shown here is derived from an EMBL/GenBank/DDBJ whole genome shotgun (WGS) entry which is preliminary data.</text>
</comment>
<feature type="chain" id="PRO_5042823183" description="Ribosome association toxin RatA" evidence="1">
    <location>
        <begin position="22"/>
        <end position="187"/>
    </location>
</feature>
<evidence type="ECO:0008006" key="4">
    <source>
        <dbReference type="Google" id="ProtNLM"/>
    </source>
</evidence>